<dbReference type="InterPro" id="IPR049517">
    <property type="entry name" value="ACX-like_C"/>
</dbReference>
<accession>A0A2M8J778</accession>
<dbReference type="PANTHER" id="PTHR11365">
    <property type="entry name" value="5-OXOPROLINASE RELATED"/>
    <property type="match status" value="1"/>
</dbReference>
<dbReference type="Pfam" id="PF19278">
    <property type="entry name" value="Hydant_A_C"/>
    <property type="match status" value="1"/>
</dbReference>
<gene>
    <name evidence="4" type="ORF">CVM52_00445</name>
</gene>
<proteinExistence type="predicted"/>
<feature type="domain" description="Hydantoinase/oxoprolinase N-terminal" evidence="2">
    <location>
        <begin position="2"/>
        <end position="181"/>
    </location>
</feature>
<reference evidence="4 5" key="1">
    <citation type="journal article" date="2018" name="Int. J. Syst. Evol. Microbiol.">
        <title>Pseudooceanicola lipolyticus sp. nov., a marine alphaproteobacterium, reclassification of Oceanicola flagellatus as Pseudooceanicola flagellatus comb. nov. and emended description of the genus Pseudooceanicola.</title>
        <authorList>
            <person name="Huang M.-M."/>
            <person name="Guo L.-L."/>
            <person name="Wu Y.-H."/>
            <person name="Lai Q.-L."/>
            <person name="Shao Z.-Z."/>
            <person name="Wang C.-S."/>
            <person name="Wu M."/>
            <person name="Xu X.-W."/>
        </authorList>
    </citation>
    <scope>NUCLEOTIDE SEQUENCE [LARGE SCALE GENOMIC DNA]</scope>
    <source>
        <strain evidence="4 5">157</strain>
    </source>
</reference>
<dbReference type="InterPro" id="IPR002821">
    <property type="entry name" value="Hydantoinase_A"/>
</dbReference>
<sequence length="686" mass="73269">MRLGVDVGGTFTDLLLHDDAAQKTYRAKTPSTPEDQSIGVAEGVRLICEKAGVKPEDISLVLHGTTVATNAVLEGKGSRVGLLTTAGFEHVLHLAKSWTPGPLFGWIVMDKPDPLAALKDTRGIPERMDARGNVVTPLDEEAATALIKDLCGSGIEALTISLMHSYANPAHEQRLREIVLAHFPEMHVSLSSDILPEFREYDRAITTVMNDYVRPIMTRYLSRIERRLDEAGVKSRLHIVRSDGGLMSAEAAAQRPVHTVLSGPAGGVTATAMVARRTGLKKLLAFDMGGTSTDVSVILDGEATITRSTDVGYFPAKVPTLDVRSVGAGGGSIAEISELTNSLRVGPRSAGAMPGPVAYGRGGTEPTVSDANVVLGYLPPKLLGGDMSLDLEGAREAVDKVGQPLELSPEAAAQGILDIANEVMLGALRVITVQRGLDPRDFGIVAFGGAGPLHANAMAQVLGCYPVVVPHNPGVLSALGFLEAEFKNEMVRTLIGSVAGMNDAALFDHFATLRQKAVTWLDEEKVEEADRGLTYTVDLRYEQQGFEVSINVPAEVVEKASGLETVLDDFHTTHERLYGVRFDLPIELVALRVVATGATPPVEEAAPAEGTTDIAEATMEVRKGYFGGAWVDTPHVDREMLAAGARVEGPAIIRQYDTTTVLLPDHYAEVHPTGNLLIWPTEKKGA</sequence>
<dbReference type="GO" id="GO:0005829">
    <property type="term" value="C:cytosol"/>
    <property type="evidence" value="ECO:0007669"/>
    <property type="project" value="TreeGrafter"/>
</dbReference>
<dbReference type="SUPFAM" id="SSF53067">
    <property type="entry name" value="Actin-like ATPase domain"/>
    <property type="match status" value="1"/>
</dbReference>
<comment type="caution">
    <text evidence="4">The sequence shown here is derived from an EMBL/GenBank/DDBJ whole genome shotgun (WGS) entry which is preliminary data.</text>
</comment>
<evidence type="ECO:0000313" key="4">
    <source>
        <dbReference type="EMBL" id="PJE38631.1"/>
    </source>
</evidence>
<dbReference type="Pfam" id="PF05378">
    <property type="entry name" value="Hydant_A_N"/>
    <property type="match status" value="1"/>
</dbReference>
<dbReference type="GO" id="GO:0006749">
    <property type="term" value="P:glutathione metabolic process"/>
    <property type="evidence" value="ECO:0007669"/>
    <property type="project" value="TreeGrafter"/>
</dbReference>
<dbReference type="AlphaFoldDB" id="A0A2M8J778"/>
<dbReference type="EMBL" id="PGTB01000001">
    <property type="protein sequence ID" value="PJE38631.1"/>
    <property type="molecule type" value="Genomic_DNA"/>
</dbReference>
<evidence type="ECO:0000259" key="1">
    <source>
        <dbReference type="Pfam" id="PF01968"/>
    </source>
</evidence>
<evidence type="ECO:0000259" key="2">
    <source>
        <dbReference type="Pfam" id="PF05378"/>
    </source>
</evidence>
<feature type="domain" description="Acetophenone carboxylase-like C-terminal" evidence="3">
    <location>
        <begin position="505"/>
        <end position="665"/>
    </location>
</feature>
<dbReference type="OrthoDB" id="9759608at2"/>
<dbReference type="InterPro" id="IPR008040">
    <property type="entry name" value="Hydant_A_N"/>
</dbReference>
<evidence type="ECO:0000259" key="3">
    <source>
        <dbReference type="Pfam" id="PF19278"/>
    </source>
</evidence>
<dbReference type="PANTHER" id="PTHR11365:SF23">
    <property type="entry name" value="HYPOTHETICAL 5-OXOPROLINASE (EUROFUNG)-RELATED"/>
    <property type="match status" value="1"/>
</dbReference>
<name>A0A2M8J778_9RHOB</name>
<dbReference type="InterPro" id="IPR045079">
    <property type="entry name" value="Oxoprolinase-like"/>
</dbReference>
<keyword evidence="5" id="KW-1185">Reference proteome</keyword>
<dbReference type="GO" id="GO:0017168">
    <property type="term" value="F:5-oxoprolinase (ATP-hydrolyzing) activity"/>
    <property type="evidence" value="ECO:0007669"/>
    <property type="project" value="TreeGrafter"/>
</dbReference>
<dbReference type="Proteomes" id="UP000231553">
    <property type="component" value="Unassembled WGS sequence"/>
</dbReference>
<dbReference type="Pfam" id="PF01968">
    <property type="entry name" value="Hydantoinase_A"/>
    <property type="match status" value="1"/>
</dbReference>
<feature type="domain" description="Hydantoinase A/oxoprolinase" evidence="1">
    <location>
        <begin position="203"/>
        <end position="489"/>
    </location>
</feature>
<dbReference type="InterPro" id="IPR043129">
    <property type="entry name" value="ATPase_NBD"/>
</dbReference>
<dbReference type="RefSeq" id="WP_100160760.1">
    <property type="nucleotide sequence ID" value="NZ_PGTB01000001.1"/>
</dbReference>
<organism evidence="4 5">
    <name type="scientific">Pseudooceanicola lipolyticus</name>
    <dbReference type="NCBI Taxonomy" id="2029104"/>
    <lineage>
        <taxon>Bacteria</taxon>
        <taxon>Pseudomonadati</taxon>
        <taxon>Pseudomonadota</taxon>
        <taxon>Alphaproteobacteria</taxon>
        <taxon>Rhodobacterales</taxon>
        <taxon>Paracoccaceae</taxon>
        <taxon>Pseudooceanicola</taxon>
    </lineage>
</organism>
<evidence type="ECO:0000313" key="5">
    <source>
        <dbReference type="Proteomes" id="UP000231553"/>
    </source>
</evidence>
<protein>
    <submittedName>
        <fullName evidence="4">5-oxoprolinase</fullName>
    </submittedName>
</protein>